<keyword evidence="2" id="KW-1185">Reference proteome</keyword>
<dbReference type="RefSeq" id="WP_419152073.1">
    <property type="nucleotide sequence ID" value="NZ_JAUSTR010000006.1"/>
</dbReference>
<protein>
    <submittedName>
        <fullName evidence="1">Uncharacterized protein</fullName>
    </submittedName>
</protein>
<gene>
    <name evidence="1" type="ORF">J2S06_001812</name>
</gene>
<dbReference type="EMBL" id="JAUSTR010000006">
    <property type="protein sequence ID" value="MDQ0162735.1"/>
    <property type="molecule type" value="Genomic_DNA"/>
</dbReference>
<accession>A0ABT9VPW7</accession>
<comment type="caution">
    <text evidence="1">The sequence shown here is derived from an EMBL/GenBank/DDBJ whole genome shotgun (WGS) entry which is preliminary data.</text>
</comment>
<evidence type="ECO:0000313" key="2">
    <source>
        <dbReference type="Proteomes" id="UP001225646"/>
    </source>
</evidence>
<reference evidence="1 2" key="1">
    <citation type="submission" date="2023-07" db="EMBL/GenBank/DDBJ databases">
        <title>Genomic Encyclopedia of Type Strains, Phase IV (KMG-IV): sequencing the most valuable type-strain genomes for metagenomic binning, comparative biology and taxonomic classification.</title>
        <authorList>
            <person name="Goeker M."/>
        </authorList>
    </citation>
    <scope>NUCLEOTIDE SEQUENCE [LARGE SCALE GENOMIC DNA]</scope>
    <source>
        <strain evidence="1 2">DSM 19092</strain>
    </source>
</reference>
<sequence>MNNMRRLTSFLNIGQFRRGMFGQRRNNRGMMWLSLLGIGLGGVWAYMNRNQGTRGIQGVIQPMQKQFMSKWKNTVPNQ</sequence>
<organism evidence="1 2">
    <name type="scientific">Aeribacillus alveayuensis</name>
    <dbReference type="NCBI Taxonomy" id="279215"/>
    <lineage>
        <taxon>Bacteria</taxon>
        <taxon>Bacillati</taxon>
        <taxon>Bacillota</taxon>
        <taxon>Bacilli</taxon>
        <taxon>Bacillales</taxon>
        <taxon>Bacillaceae</taxon>
        <taxon>Aeribacillus</taxon>
    </lineage>
</organism>
<name>A0ABT9VPW7_9BACI</name>
<proteinExistence type="predicted"/>
<dbReference type="Proteomes" id="UP001225646">
    <property type="component" value="Unassembled WGS sequence"/>
</dbReference>
<evidence type="ECO:0000313" key="1">
    <source>
        <dbReference type="EMBL" id="MDQ0162735.1"/>
    </source>
</evidence>